<keyword evidence="9" id="KW-1185">Reference proteome</keyword>
<dbReference type="PANTHER" id="PTHR35603">
    <property type="match status" value="1"/>
</dbReference>
<gene>
    <name evidence="8" type="ORF">BSZ32_07945</name>
</gene>
<dbReference type="InterPro" id="IPR051407">
    <property type="entry name" value="Bact_OM_lipoprot/Surf_antigen"/>
</dbReference>
<comment type="subcellular location">
    <subcellularLocation>
        <location evidence="1">Cell outer membrane</location>
        <topology evidence="1">Lipid-anchor</topology>
    </subcellularLocation>
</comment>
<evidence type="ECO:0000256" key="2">
    <source>
        <dbReference type="ARBA" id="ARBA00022729"/>
    </source>
</evidence>
<evidence type="ECO:0000313" key="8">
    <source>
        <dbReference type="EMBL" id="PQJ28448.1"/>
    </source>
</evidence>
<comment type="caution">
    <text evidence="8">The sequence shown here is derived from an EMBL/GenBank/DDBJ whole genome shotgun (WGS) entry which is preliminary data.</text>
</comment>
<dbReference type="GO" id="GO:0009279">
    <property type="term" value="C:cell outer membrane"/>
    <property type="evidence" value="ECO:0007669"/>
    <property type="project" value="UniProtKB-SubCell"/>
</dbReference>
<dbReference type="RefSeq" id="WP_105042949.1">
    <property type="nucleotide sequence ID" value="NZ_MQWA01000001.1"/>
</dbReference>
<feature type="domain" description="Glycine zipper 2TM" evidence="7">
    <location>
        <begin position="58"/>
        <end position="98"/>
    </location>
</feature>
<name>A0A2S7U0B8_9BACT</name>
<dbReference type="Proteomes" id="UP000239907">
    <property type="component" value="Unassembled WGS sequence"/>
</dbReference>
<proteinExistence type="predicted"/>
<organism evidence="8 9">
    <name type="scientific">Rubritalea profundi</name>
    <dbReference type="NCBI Taxonomy" id="1658618"/>
    <lineage>
        <taxon>Bacteria</taxon>
        <taxon>Pseudomonadati</taxon>
        <taxon>Verrucomicrobiota</taxon>
        <taxon>Verrucomicrobiia</taxon>
        <taxon>Verrucomicrobiales</taxon>
        <taxon>Rubritaleaceae</taxon>
        <taxon>Rubritalea</taxon>
    </lineage>
</organism>
<dbReference type="AlphaFoldDB" id="A0A2S7U0B8"/>
<accession>A0A2S7U0B8</accession>
<dbReference type="InterPro" id="IPR008816">
    <property type="entry name" value="Gly_zipper_2TM_dom"/>
</dbReference>
<evidence type="ECO:0000256" key="4">
    <source>
        <dbReference type="ARBA" id="ARBA00023139"/>
    </source>
</evidence>
<keyword evidence="4" id="KW-0564">Palmitate</keyword>
<evidence type="ECO:0000256" key="5">
    <source>
        <dbReference type="ARBA" id="ARBA00023288"/>
    </source>
</evidence>
<dbReference type="PANTHER" id="PTHR35603:SF1">
    <property type="entry name" value="OUTER MEMBRANE LIPOPROTEIN SLYB"/>
    <property type="match status" value="1"/>
</dbReference>
<feature type="chain" id="PRO_5015746654" description="Glycine zipper 2TM domain-containing protein" evidence="6">
    <location>
        <begin position="22"/>
        <end position="152"/>
    </location>
</feature>
<evidence type="ECO:0000259" key="7">
    <source>
        <dbReference type="Pfam" id="PF05433"/>
    </source>
</evidence>
<dbReference type="EMBL" id="MQWA01000001">
    <property type="protein sequence ID" value="PQJ28448.1"/>
    <property type="molecule type" value="Genomic_DNA"/>
</dbReference>
<feature type="signal peptide" evidence="6">
    <location>
        <begin position="1"/>
        <end position="21"/>
    </location>
</feature>
<dbReference type="OrthoDB" id="5298161at2"/>
<evidence type="ECO:0000256" key="1">
    <source>
        <dbReference type="ARBA" id="ARBA00004459"/>
    </source>
</evidence>
<dbReference type="PROSITE" id="PS51257">
    <property type="entry name" value="PROKAR_LIPOPROTEIN"/>
    <property type="match status" value="1"/>
</dbReference>
<keyword evidence="5" id="KW-0449">Lipoprotein</keyword>
<evidence type="ECO:0000313" key="9">
    <source>
        <dbReference type="Proteomes" id="UP000239907"/>
    </source>
</evidence>
<keyword evidence="2 6" id="KW-0732">Signal</keyword>
<evidence type="ECO:0000256" key="3">
    <source>
        <dbReference type="ARBA" id="ARBA00023136"/>
    </source>
</evidence>
<protein>
    <recommendedName>
        <fullName evidence="7">Glycine zipper 2TM domain-containing protein</fullName>
    </recommendedName>
</protein>
<keyword evidence="3" id="KW-0472">Membrane</keyword>
<dbReference type="Pfam" id="PF05433">
    <property type="entry name" value="Rick_17kDa_Anti"/>
    <property type="match status" value="1"/>
</dbReference>
<evidence type="ECO:0000256" key="6">
    <source>
        <dbReference type="SAM" id="SignalP"/>
    </source>
</evidence>
<reference evidence="8 9" key="1">
    <citation type="submission" date="2016-12" db="EMBL/GenBank/DDBJ databases">
        <title>Study of bacterial adaptation to deep sea.</title>
        <authorList>
            <person name="Song J."/>
            <person name="Yoshizawa S."/>
            <person name="Kogure K."/>
        </authorList>
    </citation>
    <scope>NUCLEOTIDE SEQUENCE [LARGE SCALE GENOMIC DNA]</scope>
    <source>
        <strain evidence="8 9">SAORIC-165</strain>
    </source>
</reference>
<sequence length="152" mass="15205">MKKLLILASAAPLLFASCAQQSLTGDTYSRGEAGRAQSVSTGKITSIRNVAIQGNSAAGAIIGGIAGGVLGNEIGSGSTANTLGAVGGAAAGAALGSRLEQSMGTKQGLEITVKLDSGRSISAVQEVNKRESFNVGDRVRVLSNGSTTRITR</sequence>